<accession>A0A3P9ICZ8</accession>
<dbReference type="InterPro" id="IPR003599">
    <property type="entry name" value="Ig_sub"/>
</dbReference>
<feature type="domain" description="Ig-like" evidence="3">
    <location>
        <begin position="19"/>
        <end position="140"/>
    </location>
</feature>
<keyword evidence="2" id="KW-0732">Signal</keyword>
<dbReference type="InterPro" id="IPR042474">
    <property type="entry name" value="A33"/>
</dbReference>
<feature type="chain" id="PRO_5017955632" description="Ig-like domain-containing protein" evidence="2">
    <location>
        <begin position="21"/>
        <end position="245"/>
    </location>
</feature>
<dbReference type="SMART" id="SM00409">
    <property type="entry name" value="IG"/>
    <property type="match status" value="1"/>
</dbReference>
<sequence>MESSMFTFLLLCVVWSNVAAITVEIPQQMYEAANGSDTKIPCTFTTTITDPTAGVISWFRRDLETTTGNELILTYYYPDKSYDVPQNVDAKGFSIEADFLKGQADLLLKEVTPEDNMIYECRVQVRGDVEGNNANSATLIVLAAPTTPICEVQGTPEYGQNINLTCVSNEASPPAEYKWESRDDQDNPRALDPKSTDGKFLKTCVTYFSGTTAVIMVKLALCQHQSLLFVKSSHFFIYIRLIFIL</sequence>
<protein>
    <recommendedName>
        <fullName evidence="3">Ig-like domain-containing protein</fullName>
    </recommendedName>
</protein>
<dbReference type="Pfam" id="PF07686">
    <property type="entry name" value="V-set"/>
    <property type="match status" value="1"/>
</dbReference>
<reference evidence="4" key="3">
    <citation type="submission" date="2025-08" db="UniProtKB">
        <authorList>
            <consortium name="Ensembl"/>
        </authorList>
    </citation>
    <scope>IDENTIFICATION</scope>
    <source>
        <strain evidence="4">HSOK</strain>
    </source>
</reference>
<feature type="signal peptide" evidence="2">
    <location>
        <begin position="1"/>
        <end position="20"/>
    </location>
</feature>
<proteinExistence type="predicted"/>
<dbReference type="Ensembl" id="ENSORLT00015034957.1">
    <property type="protein sequence ID" value="ENSORLP00015017961.1"/>
    <property type="gene ID" value="ENSORLG00015019001.1"/>
</dbReference>
<reference evidence="4 5" key="2">
    <citation type="submission" date="2017-04" db="EMBL/GenBank/DDBJ databases">
        <title>CpG methylation of centromeres and impact of large insertions on vertebrate speciation.</title>
        <authorList>
            <person name="Ichikawa K."/>
            <person name="Yoshimura J."/>
            <person name="Morishita S."/>
        </authorList>
    </citation>
    <scope>NUCLEOTIDE SEQUENCE</scope>
    <source>
        <strain evidence="4 5">HSOK</strain>
    </source>
</reference>
<name>A0A3P9ICZ8_ORYLA</name>
<organism evidence="4 5">
    <name type="scientific">Oryzias latipes</name>
    <name type="common">Japanese rice fish</name>
    <name type="synonym">Japanese killifish</name>
    <dbReference type="NCBI Taxonomy" id="8090"/>
    <lineage>
        <taxon>Eukaryota</taxon>
        <taxon>Metazoa</taxon>
        <taxon>Chordata</taxon>
        <taxon>Craniata</taxon>
        <taxon>Vertebrata</taxon>
        <taxon>Euteleostomi</taxon>
        <taxon>Actinopterygii</taxon>
        <taxon>Neopterygii</taxon>
        <taxon>Teleostei</taxon>
        <taxon>Neoteleostei</taxon>
        <taxon>Acanthomorphata</taxon>
        <taxon>Ovalentaria</taxon>
        <taxon>Atherinomorphae</taxon>
        <taxon>Beloniformes</taxon>
        <taxon>Adrianichthyidae</taxon>
        <taxon>Oryziinae</taxon>
        <taxon>Oryzias</taxon>
    </lineage>
</organism>
<dbReference type="InterPro" id="IPR007110">
    <property type="entry name" value="Ig-like_dom"/>
</dbReference>
<evidence type="ECO:0000256" key="1">
    <source>
        <dbReference type="SAM" id="MobiDB-lite"/>
    </source>
</evidence>
<reference key="1">
    <citation type="journal article" date="2007" name="Nature">
        <title>The medaka draft genome and insights into vertebrate genome evolution.</title>
        <authorList>
            <person name="Kasahara M."/>
            <person name="Naruse K."/>
            <person name="Sasaki S."/>
            <person name="Nakatani Y."/>
            <person name="Qu W."/>
            <person name="Ahsan B."/>
            <person name="Yamada T."/>
            <person name="Nagayasu Y."/>
            <person name="Doi K."/>
            <person name="Kasai Y."/>
            <person name="Jindo T."/>
            <person name="Kobayashi D."/>
            <person name="Shimada A."/>
            <person name="Toyoda A."/>
            <person name="Kuroki Y."/>
            <person name="Fujiyama A."/>
            <person name="Sasaki T."/>
            <person name="Shimizu A."/>
            <person name="Asakawa S."/>
            <person name="Shimizu N."/>
            <person name="Hashimoto S."/>
            <person name="Yang J."/>
            <person name="Lee Y."/>
            <person name="Matsushima K."/>
            <person name="Sugano S."/>
            <person name="Sakaizumi M."/>
            <person name="Narita T."/>
            <person name="Ohishi K."/>
            <person name="Haga S."/>
            <person name="Ohta F."/>
            <person name="Nomoto H."/>
            <person name="Nogata K."/>
            <person name="Morishita T."/>
            <person name="Endo T."/>
            <person name="Shin-I T."/>
            <person name="Takeda H."/>
            <person name="Morishita S."/>
            <person name="Kohara Y."/>
        </authorList>
    </citation>
    <scope>NUCLEOTIDE SEQUENCE [LARGE SCALE GENOMIC DNA]</scope>
    <source>
        <strain>Hd-rR</strain>
    </source>
</reference>
<dbReference type="PROSITE" id="PS50835">
    <property type="entry name" value="IG_LIKE"/>
    <property type="match status" value="1"/>
</dbReference>
<dbReference type="InterPro" id="IPR036179">
    <property type="entry name" value="Ig-like_dom_sf"/>
</dbReference>
<dbReference type="PANTHER" id="PTHR44969">
    <property type="entry name" value="CELL SURFACE A33 ANTIGEN"/>
    <property type="match status" value="1"/>
</dbReference>
<dbReference type="Proteomes" id="UP000265200">
    <property type="component" value="Chromosome 3"/>
</dbReference>
<reference evidence="4" key="4">
    <citation type="submission" date="2025-09" db="UniProtKB">
        <authorList>
            <consortium name="Ensembl"/>
        </authorList>
    </citation>
    <scope>IDENTIFICATION</scope>
    <source>
        <strain evidence="4">HSOK</strain>
    </source>
</reference>
<dbReference type="PANTHER" id="PTHR44969:SF1">
    <property type="entry name" value="CELL SURFACE A33 ANTIGEN"/>
    <property type="match status" value="1"/>
</dbReference>
<dbReference type="GO" id="GO:0005886">
    <property type="term" value="C:plasma membrane"/>
    <property type="evidence" value="ECO:0007669"/>
    <property type="project" value="InterPro"/>
</dbReference>
<dbReference type="InterPro" id="IPR013783">
    <property type="entry name" value="Ig-like_fold"/>
</dbReference>
<feature type="compositionally biased region" description="Basic and acidic residues" evidence="1">
    <location>
        <begin position="177"/>
        <end position="194"/>
    </location>
</feature>
<feature type="region of interest" description="Disordered" evidence="1">
    <location>
        <begin position="175"/>
        <end position="194"/>
    </location>
</feature>
<dbReference type="AlphaFoldDB" id="A0A3P9ICZ8"/>
<evidence type="ECO:0000259" key="3">
    <source>
        <dbReference type="PROSITE" id="PS50835"/>
    </source>
</evidence>
<dbReference type="InterPro" id="IPR013106">
    <property type="entry name" value="Ig_V-set"/>
</dbReference>
<evidence type="ECO:0000313" key="5">
    <source>
        <dbReference type="Proteomes" id="UP000265200"/>
    </source>
</evidence>
<evidence type="ECO:0000313" key="4">
    <source>
        <dbReference type="Ensembl" id="ENSORLP00015017961.1"/>
    </source>
</evidence>
<evidence type="ECO:0000256" key="2">
    <source>
        <dbReference type="SAM" id="SignalP"/>
    </source>
</evidence>
<dbReference type="SUPFAM" id="SSF48726">
    <property type="entry name" value="Immunoglobulin"/>
    <property type="match status" value="1"/>
</dbReference>
<dbReference type="Gene3D" id="2.60.40.10">
    <property type="entry name" value="Immunoglobulins"/>
    <property type="match status" value="1"/>
</dbReference>